<dbReference type="Gene3D" id="1.10.10.10">
    <property type="entry name" value="Winged helix-like DNA-binding domain superfamily/Winged helix DNA-binding domain"/>
    <property type="match status" value="1"/>
</dbReference>
<evidence type="ECO:0000256" key="3">
    <source>
        <dbReference type="ARBA" id="ARBA00023125"/>
    </source>
</evidence>
<name>A0ABX1EZV0_9PROT</name>
<keyword evidence="4" id="KW-0804">Transcription</keyword>
<dbReference type="InterPro" id="IPR036390">
    <property type="entry name" value="WH_DNA-bd_sf"/>
</dbReference>
<keyword evidence="3" id="KW-0238">DNA-binding</keyword>
<accession>A0ABX1EZV0</accession>
<evidence type="ECO:0000313" key="6">
    <source>
        <dbReference type="EMBL" id="NKE45627.1"/>
    </source>
</evidence>
<dbReference type="InterPro" id="IPR000847">
    <property type="entry name" value="LysR_HTH_N"/>
</dbReference>
<dbReference type="PANTHER" id="PTHR30537">
    <property type="entry name" value="HTH-TYPE TRANSCRIPTIONAL REGULATOR"/>
    <property type="match status" value="1"/>
</dbReference>
<keyword evidence="7" id="KW-1185">Reference proteome</keyword>
<organism evidence="6 7">
    <name type="scientific">Falsiroseomonas frigidaquae</name>
    <dbReference type="NCBI Taxonomy" id="487318"/>
    <lineage>
        <taxon>Bacteria</taxon>
        <taxon>Pseudomonadati</taxon>
        <taxon>Pseudomonadota</taxon>
        <taxon>Alphaproteobacteria</taxon>
        <taxon>Acetobacterales</taxon>
        <taxon>Roseomonadaceae</taxon>
        <taxon>Falsiroseomonas</taxon>
    </lineage>
</organism>
<dbReference type="PANTHER" id="PTHR30537:SF74">
    <property type="entry name" value="HTH-TYPE TRANSCRIPTIONAL REGULATOR TRPI"/>
    <property type="match status" value="1"/>
</dbReference>
<evidence type="ECO:0000256" key="2">
    <source>
        <dbReference type="ARBA" id="ARBA00023015"/>
    </source>
</evidence>
<protein>
    <submittedName>
        <fullName evidence="6">LysR family transcriptional regulator</fullName>
    </submittedName>
</protein>
<gene>
    <name evidence="6" type="ORF">HB662_12630</name>
</gene>
<dbReference type="InterPro" id="IPR058163">
    <property type="entry name" value="LysR-type_TF_proteobact-type"/>
</dbReference>
<dbReference type="InterPro" id="IPR036388">
    <property type="entry name" value="WH-like_DNA-bd_sf"/>
</dbReference>
<proteinExistence type="inferred from homology"/>
<comment type="caution">
    <text evidence="6">The sequence shown here is derived from an EMBL/GenBank/DDBJ whole genome shotgun (WGS) entry which is preliminary data.</text>
</comment>
<evidence type="ECO:0000313" key="7">
    <source>
        <dbReference type="Proteomes" id="UP000765160"/>
    </source>
</evidence>
<dbReference type="PRINTS" id="PR00039">
    <property type="entry name" value="HTHLYSR"/>
</dbReference>
<dbReference type="Proteomes" id="UP000765160">
    <property type="component" value="Unassembled WGS sequence"/>
</dbReference>
<dbReference type="InterPro" id="IPR005119">
    <property type="entry name" value="LysR_subst-bd"/>
</dbReference>
<dbReference type="PROSITE" id="PS50931">
    <property type="entry name" value="HTH_LYSR"/>
    <property type="match status" value="1"/>
</dbReference>
<comment type="similarity">
    <text evidence="1">Belongs to the LysR transcriptional regulatory family.</text>
</comment>
<feature type="domain" description="HTH lysR-type" evidence="5">
    <location>
        <begin position="10"/>
        <end position="67"/>
    </location>
</feature>
<reference evidence="6 7" key="1">
    <citation type="submission" date="2020-03" db="EMBL/GenBank/DDBJ databases">
        <title>Roseomonas selenitidurans sp. nov. isolated from soil.</title>
        <authorList>
            <person name="Liu H."/>
        </authorList>
    </citation>
    <scope>NUCLEOTIDE SEQUENCE [LARGE SCALE GENOMIC DNA]</scope>
    <source>
        <strain evidence="6 7">JCM 15073</strain>
    </source>
</reference>
<keyword evidence="2" id="KW-0805">Transcription regulation</keyword>
<evidence type="ECO:0000259" key="5">
    <source>
        <dbReference type="PROSITE" id="PS50931"/>
    </source>
</evidence>
<evidence type="ECO:0000256" key="4">
    <source>
        <dbReference type="ARBA" id="ARBA00023163"/>
    </source>
</evidence>
<dbReference type="Pfam" id="PF00126">
    <property type="entry name" value="HTH_1"/>
    <property type="match status" value="1"/>
</dbReference>
<dbReference type="SUPFAM" id="SSF46785">
    <property type="entry name" value="Winged helix' DNA-binding domain"/>
    <property type="match status" value="1"/>
</dbReference>
<dbReference type="Gene3D" id="3.40.190.10">
    <property type="entry name" value="Periplasmic binding protein-like II"/>
    <property type="match status" value="2"/>
</dbReference>
<sequence>MLTRMPDPLPPLAALRTFALVAETGSLTAAGARLNLTQPAISRRIRELEAALGVTLVHRGANALRLTEDGLRYAAALQQAFAGIAAATLELRGTAAAPLRIRAYTTWAMRWLIPRLPRFRARHPGLEVEVVTSTSPAVDFAREGLDAAIRTAPAGTPPMRGAVRLQAVHVAPFAAPAAARQGLDRLTWLGSRVRPRDWGSWCAAAGLTPPATPPLLFESTSLAIQAALEGLGVVICTPDFVEEEVRRRRLRRMSPISAATGDHYWLLQPPGAPRSGGEAFRDWLRDEVAAIPRGAAR</sequence>
<dbReference type="SUPFAM" id="SSF53850">
    <property type="entry name" value="Periplasmic binding protein-like II"/>
    <property type="match status" value="1"/>
</dbReference>
<evidence type="ECO:0000256" key="1">
    <source>
        <dbReference type="ARBA" id="ARBA00009437"/>
    </source>
</evidence>
<dbReference type="Pfam" id="PF03466">
    <property type="entry name" value="LysR_substrate"/>
    <property type="match status" value="1"/>
</dbReference>
<dbReference type="EMBL" id="JAAVTX010000004">
    <property type="protein sequence ID" value="NKE45627.1"/>
    <property type="molecule type" value="Genomic_DNA"/>
</dbReference>